<name>A0A653DBD1_CALMS</name>
<sequence>MKADGLHCTFGKIAYHCLPLHRCSHKTVSLGSSFELASPIQNV</sequence>
<dbReference type="AlphaFoldDB" id="A0A653DBD1"/>
<dbReference type="Proteomes" id="UP000410492">
    <property type="component" value="Unassembled WGS sequence"/>
</dbReference>
<organism evidence="1 2">
    <name type="scientific">Callosobruchus maculatus</name>
    <name type="common">Southern cowpea weevil</name>
    <name type="synonym">Pulse bruchid</name>
    <dbReference type="NCBI Taxonomy" id="64391"/>
    <lineage>
        <taxon>Eukaryota</taxon>
        <taxon>Metazoa</taxon>
        <taxon>Ecdysozoa</taxon>
        <taxon>Arthropoda</taxon>
        <taxon>Hexapoda</taxon>
        <taxon>Insecta</taxon>
        <taxon>Pterygota</taxon>
        <taxon>Neoptera</taxon>
        <taxon>Endopterygota</taxon>
        <taxon>Coleoptera</taxon>
        <taxon>Polyphaga</taxon>
        <taxon>Cucujiformia</taxon>
        <taxon>Chrysomeloidea</taxon>
        <taxon>Chrysomelidae</taxon>
        <taxon>Bruchinae</taxon>
        <taxon>Bruchini</taxon>
        <taxon>Callosobruchus</taxon>
    </lineage>
</organism>
<protein>
    <submittedName>
        <fullName evidence="1">Uncharacterized protein</fullName>
    </submittedName>
</protein>
<accession>A0A653DBD1</accession>
<proteinExistence type="predicted"/>
<dbReference type="EMBL" id="CAACVG010010860">
    <property type="protein sequence ID" value="VEN56851.1"/>
    <property type="molecule type" value="Genomic_DNA"/>
</dbReference>
<reference evidence="1 2" key="1">
    <citation type="submission" date="2019-01" db="EMBL/GenBank/DDBJ databases">
        <authorList>
            <person name="Sayadi A."/>
        </authorList>
    </citation>
    <scope>NUCLEOTIDE SEQUENCE [LARGE SCALE GENOMIC DNA]</scope>
</reference>
<evidence type="ECO:0000313" key="2">
    <source>
        <dbReference type="Proteomes" id="UP000410492"/>
    </source>
</evidence>
<evidence type="ECO:0000313" key="1">
    <source>
        <dbReference type="EMBL" id="VEN56851.1"/>
    </source>
</evidence>
<dbReference type="OrthoDB" id="10327403at2759"/>
<keyword evidence="2" id="KW-1185">Reference proteome</keyword>
<gene>
    <name evidence="1" type="ORF">CALMAC_LOCUS15637</name>
</gene>